<keyword evidence="2" id="KW-1185">Reference proteome</keyword>
<sequence length="61" mass="7193">MAHETPIEEIRRKIDPGAKEIFDEKRKQMMYYLPKTEETLTLDEVIGKNGISLKNKFRRGV</sequence>
<comment type="caution">
    <text evidence="1">The sequence shown here is derived from an EMBL/GenBank/DDBJ whole genome shotgun (WGS) entry which is preliminary data.</text>
</comment>
<organism evidence="1 2">
    <name type="scientific">Geomicrobium sediminis</name>
    <dbReference type="NCBI Taxonomy" id="1347788"/>
    <lineage>
        <taxon>Bacteria</taxon>
        <taxon>Bacillati</taxon>
        <taxon>Bacillota</taxon>
        <taxon>Bacilli</taxon>
        <taxon>Bacillales</taxon>
        <taxon>Geomicrobium</taxon>
    </lineage>
</organism>
<evidence type="ECO:0000313" key="1">
    <source>
        <dbReference type="EMBL" id="MBM7631748.1"/>
    </source>
</evidence>
<dbReference type="Proteomes" id="UP000741863">
    <property type="component" value="Unassembled WGS sequence"/>
</dbReference>
<dbReference type="RefSeq" id="WP_204695822.1">
    <property type="nucleotide sequence ID" value="NZ_JAFBEC010000002.1"/>
</dbReference>
<proteinExistence type="predicted"/>
<dbReference type="EMBL" id="JAFBEC010000002">
    <property type="protein sequence ID" value="MBM7631748.1"/>
    <property type="molecule type" value="Genomic_DNA"/>
</dbReference>
<reference evidence="1 2" key="1">
    <citation type="submission" date="2021-01" db="EMBL/GenBank/DDBJ databases">
        <title>Genomic Encyclopedia of Type Strains, Phase IV (KMG-IV): sequencing the most valuable type-strain genomes for metagenomic binning, comparative biology and taxonomic classification.</title>
        <authorList>
            <person name="Goeker M."/>
        </authorList>
    </citation>
    <scope>NUCLEOTIDE SEQUENCE [LARGE SCALE GENOMIC DNA]</scope>
    <source>
        <strain evidence="1 2">DSM 25540</strain>
    </source>
</reference>
<accession>A0ABS2P8L0</accession>
<name>A0ABS2P8L0_9BACL</name>
<gene>
    <name evidence="1" type="ORF">JOD17_000840</name>
</gene>
<protein>
    <submittedName>
        <fullName evidence="1">Uncharacterized protein</fullName>
    </submittedName>
</protein>
<evidence type="ECO:0000313" key="2">
    <source>
        <dbReference type="Proteomes" id="UP000741863"/>
    </source>
</evidence>